<dbReference type="OrthoDB" id="2555959at2759"/>
<gene>
    <name evidence="1" type="ORF">SI65_06525</name>
</gene>
<protein>
    <submittedName>
        <fullName evidence="1">Uncharacterized protein</fullName>
    </submittedName>
</protein>
<accession>A0A1E3B9X2</accession>
<evidence type="ECO:0000313" key="1">
    <source>
        <dbReference type="EMBL" id="ODM17737.1"/>
    </source>
</evidence>
<dbReference type="STRING" id="573508.A0A1E3B9X2"/>
<dbReference type="VEuPathDB" id="FungiDB:SI65_06525"/>
<sequence length="66" mass="7468">MSLWQSYRSLTPRTRALFGIGMVAWASVGLWTTPQVEGALGMVASEKEKEELERKMAVRVERVERG</sequence>
<evidence type="ECO:0000313" key="2">
    <source>
        <dbReference type="Proteomes" id="UP000094569"/>
    </source>
</evidence>
<dbReference type="EMBL" id="JXNT01000007">
    <property type="protein sequence ID" value="ODM17737.1"/>
    <property type="molecule type" value="Genomic_DNA"/>
</dbReference>
<comment type="caution">
    <text evidence="1">The sequence shown here is derived from an EMBL/GenBank/DDBJ whole genome shotgun (WGS) entry which is preliminary data.</text>
</comment>
<reference evidence="1 2" key="1">
    <citation type="journal article" date="2016" name="BMC Genomics">
        <title>Comparative genomic and transcriptomic analyses of the Fuzhuan brick tea-fermentation fungus Aspergillus cristatus.</title>
        <authorList>
            <person name="Ge Y."/>
            <person name="Wang Y."/>
            <person name="Liu Y."/>
            <person name="Tan Y."/>
            <person name="Ren X."/>
            <person name="Zhang X."/>
            <person name="Hyde K.D."/>
            <person name="Liu Y."/>
            <person name="Liu Z."/>
        </authorList>
    </citation>
    <scope>NUCLEOTIDE SEQUENCE [LARGE SCALE GENOMIC DNA]</scope>
    <source>
        <strain evidence="1 2">GZAAS20.1005</strain>
    </source>
</reference>
<dbReference type="Proteomes" id="UP000094569">
    <property type="component" value="Unassembled WGS sequence"/>
</dbReference>
<dbReference type="AlphaFoldDB" id="A0A1E3B9X2"/>
<name>A0A1E3B9X2_ASPCR</name>
<organism evidence="1 2">
    <name type="scientific">Aspergillus cristatus</name>
    <name type="common">Chinese Fuzhuan brick tea-fermentation fungus</name>
    <name type="synonym">Eurotium cristatum</name>
    <dbReference type="NCBI Taxonomy" id="573508"/>
    <lineage>
        <taxon>Eukaryota</taxon>
        <taxon>Fungi</taxon>
        <taxon>Dikarya</taxon>
        <taxon>Ascomycota</taxon>
        <taxon>Pezizomycotina</taxon>
        <taxon>Eurotiomycetes</taxon>
        <taxon>Eurotiomycetidae</taxon>
        <taxon>Eurotiales</taxon>
        <taxon>Aspergillaceae</taxon>
        <taxon>Aspergillus</taxon>
        <taxon>Aspergillus subgen. Aspergillus</taxon>
    </lineage>
</organism>
<keyword evidence="2" id="KW-1185">Reference proteome</keyword>
<proteinExistence type="predicted"/>